<gene>
    <name evidence="1" type="ORF">FHU39_004621</name>
</gene>
<sequence>MSRPAAEQAVRNIRSNHEDRAAEKVSVEALIRQTHALVENSSVRLSPSKVVRLCRDYVNLVADKGVSFGEYLANVVALDRVQRAQFDEVYYRLTYSDPTGEAAWRNIDGGRVSAR</sequence>
<keyword evidence="2" id="KW-1185">Reference proteome</keyword>
<name>A0A839NHJ3_9MICO</name>
<reference evidence="1 2" key="1">
    <citation type="submission" date="2020-08" db="EMBL/GenBank/DDBJ databases">
        <title>Sequencing the genomes of 1000 actinobacteria strains.</title>
        <authorList>
            <person name="Klenk H.-P."/>
        </authorList>
    </citation>
    <scope>NUCLEOTIDE SEQUENCE [LARGE SCALE GENOMIC DNA]</scope>
    <source>
        <strain evidence="1 2">DSM 105369</strain>
    </source>
</reference>
<dbReference type="AlphaFoldDB" id="A0A839NHJ3"/>
<organism evidence="1 2">
    <name type="scientific">Flexivirga oryzae</name>
    <dbReference type="NCBI Taxonomy" id="1794944"/>
    <lineage>
        <taxon>Bacteria</taxon>
        <taxon>Bacillati</taxon>
        <taxon>Actinomycetota</taxon>
        <taxon>Actinomycetes</taxon>
        <taxon>Micrococcales</taxon>
        <taxon>Dermacoccaceae</taxon>
        <taxon>Flexivirga</taxon>
    </lineage>
</organism>
<dbReference type="Proteomes" id="UP000559182">
    <property type="component" value="Unassembled WGS sequence"/>
</dbReference>
<proteinExistence type="predicted"/>
<comment type="caution">
    <text evidence="1">The sequence shown here is derived from an EMBL/GenBank/DDBJ whole genome shotgun (WGS) entry which is preliminary data.</text>
</comment>
<dbReference type="EMBL" id="JACHVQ010000006">
    <property type="protein sequence ID" value="MBB2894575.1"/>
    <property type="molecule type" value="Genomic_DNA"/>
</dbReference>
<dbReference type="RefSeq" id="WP_183323015.1">
    <property type="nucleotide sequence ID" value="NZ_JACHVQ010000006.1"/>
</dbReference>
<evidence type="ECO:0000313" key="2">
    <source>
        <dbReference type="Proteomes" id="UP000559182"/>
    </source>
</evidence>
<accession>A0A839NHJ3</accession>
<protein>
    <submittedName>
        <fullName evidence="1">Uncharacterized protein</fullName>
    </submittedName>
</protein>
<evidence type="ECO:0000313" key="1">
    <source>
        <dbReference type="EMBL" id="MBB2894575.1"/>
    </source>
</evidence>